<dbReference type="SUPFAM" id="SSF47413">
    <property type="entry name" value="lambda repressor-like DNA-binding domains"/>
    <property type="match status" value="1"/>
</dbReference>
<keyword evidence="2" id="KW-1185">Reference proteome</keyword>
<proteinExistence type="predicted"/>
<dbReference type="RefSeq" id="WP_133812564.1">
    <property type="nucleotide sequence ID" value="NZ_CAWPIF010000049.1"/>
</dbReference>
<dbReference type="InterPro" id="IPR001387">
    <property type="entry name" value="Cro/C1-type_HTH"/>
</dbReference>
<evidence type="ECO:0000313" key="2">
    <source>
        <dbReference type="Proteomes" id="UP000697802"/>
    </source>
</evidence>
<sequence length="106" mass="11727">MDIAQTRTKAQEYEDVIRNGIAAKGNTEVAKMVGVHHSQISRWISGNDCMLNKFCKVLEAIDFENPSQTVAFHGEEAKEAAKALLQMLEHIRESAPSVTADEANQI</sequence>
<evidence type="ECO:0008006" key="3">
    <source>
        <dbReference type="Google" id="ProtNLM"/>
    </source>
</evidence>
<accession>A0ABX0GP21</accession>
<evidence type="ECO:0000313" key="1">
    <source>
        <dbReference type="EMBL" id="NHB89574.1"/>
    </source>
</evidence>
<reference evidence="1 2" key="1">
    <citation type="submission" date="2018-02" db="EMBL/GenBank/DDBJ databases">
        <authorList>
            <person name="Machado R.A."/>
        </authorList>
    </citation>
    <scope>NUCLEOTIDE SEQUENCE [LARGE SCALE GENOMIC DNA]</scope>
    <source>
        <strain evidence="1 2">T327</strain>
    </source>
</reference>
<name>A0ABX0GP21_9GAMM</name>
<dbReference type="InterPro" id="IPR007933">
    <property type="entry name" value="Transcrpt_activ_CII"/>
</dbReference>
<dbReference type="InterPro" id="IPR010982">
    <property type="entry name" value="Lambda_DNA-bd_dom_sf"/>
</dbReference>
<dbReference type="Pfam" id="PF05269">
    <property type="entry name" value="Phage_CII"/>
    <property type="match status" value="1"/>
</dbReference>
<dbReference type="Proteomes" id="UP000697802">
    <property type="component" value="Unassembled WGS sequence"/>
</dbReference>
<dbReference type="Gene3D" id="1.10.260.40">
    <property type="entry name" value="lambda repressor-like DNA-binding domains"/>
    <property type="match status" value="1"/>
</dbReference>
<comment type="caution">
    <text evidence="1">The sequence shown here is derived from an EMBL/GenBank/DDBJ whole genome shotgun (WGS) entry which is preliminary data.</text>
</comment>
<dbReference type="EMBL" id="PUJU01000049">
    <property type="protein sequence ID" value="NHB89574.1"/>
    <property type="molecule type" value="Genomic_DNA"/>
</dbReference>
<gene>
    <name evidence="1" type="ORF">C5471_18490</name>
</gene>
<organism evidence="1 2">
    <name type="scientific">Photorhabdus tasmaniensis</name>
    <dbReference type="NCBI Taxonomy" id="1004159"/>
    <lineage>
        <taxon>Bacteria</taxon>
        <taxon>Pseudomonadati</taxon>
        <taxon>Pseudomonadota</taxon>
        <taxon>Gammaproteobacteria</taxon>
        <taxon>Enterobacterales</taxon>
        <taxon>Morganellaceae</taxon>
        <taxon>Photorhabdus</taxon>
    </lineage>
</organism>
<dbReference type="CDD" id="cd00093">
    <property type="entry name" value="HTH_XRE"/>
    <property type="match status" value="1"/>
</dbReference>
<protein>
    <recommendedName>
        <fullName evidence="3">Bacteriophage CII protein</fullName>
    </recommendedName>
</protein>